<comment type="caution">
    <text evidence="1">The sequence shown here is derived from an EMBL/GenBank/DDBJ whole genome shotgun (WGS) entry which is preliminary data.</text>
</comment>
<sequence>MEKRRVTRLSLKMVLDREMTKSEFEQLCIPEIRKVCSFHGDVYAPEVWVEDLELCTMEILPGKIR</sequence>
<protein>
    <submittedName>
        <fullName evidence="1">Uncharacterized protein</fullName>
    </submittedName>
</protein>
<dbReference type="EMBL" id="BARW01022994">
    <property type="protein sequence ID" value="GAI90586.1"/>
    <property type="molecule type" value="Genomic_DNA"/>
</dbReference>
<organism evidence="1">
    <name type="scientific">marine sediment metagenome</name>
    <dbReference type="NCBI Taxonomy" id="412755"/>
    <lineage>
        <taxon>unclassified sequences</taxon>
        <taxon>metagenomes</taxon>
        <taxon>ecological metagenomes</taxon>
    </lineage>
</organism>
<evidence type="ECO:0000313" key="1">
    <source>
        <dbReference type="EMBL" id="GAI90586.1"/>
    </source>
</evidence>
<proteinExistence type="predicted"/>
<name>X1TGU7_9ZZZZ</name>
<accession>X1TGU7</accession>
<dbReference type="AlphaFoldDB" id="X1TGU7"/>
<reference evidence="1" key="1">
    <citation type="journal article" date="2014" name="Front. Microbiol.">
        <title>High frequency of phylogenetically diverse reductive dehalogenase-homologous genes in deep subseafloor sedimentary metagenomes.</title>
        <authorList>
            <person name="Kawai M."/>
            <person name="Futagami T."/>
            <person name="Toyoda A."/>
            <person name="Takaki Y."/>
            <person name="Nishi S."/>
            <person name="Hori S."/>
            <person name="Arai W."/>
            <person name="Tsubouchi T."/>
            <person name="Morono Y."/>
            <person name="Uchiyama I."/>
            <person name="Ito T."/>
            <person name="Fujiyama A."/>
            <person name="Inagaki F."/>
            <person name="Takami H."/>
        </authorList>
    </citation>
    <scope>NUCLEOTIDE SEQUENCE</scope>
    <source>
        <strain evidence="1">Expedition CK06-06</strain>
    </source>
</reference>
<gene>
    <name evidence="1" type="ORF">S12H4_38234</name>
</gene>